<sequence length="381" mass="41800">MRGAGDELSIRERIAFYRRRRELSQSVLAGLVGRSEDWLSKVERGERQVNRVDVLVELARQLRVTLNDLLGEPVLFEDGDSNDDVPAVRDALMSPHRLSLSLFPGKSLTESVSVDLAAKRTEAAWNQYQSGRIGHVISVLPRLLGQARLLEAQARNTSPEGRRSCAVSARIHHLAATTLSKLGEAELAWIAAERAMHAAEDSEDPLSRASAARAATHALLALGKFDEALHIGQAAARRQDGAVTEELLQQAETAAAGLGQDANHWQTGFGPTNVELHRLAAWLELGDPTRVVDSGRRVILRNLPVERQATHAIDMARSFSMLARDDEALGVLLKAEADAPELVRHSSTVREVVRTLYRRSRVSNGKSSPLMALAERCRAVR</sequence>
<dbReference type="SUPFAM" id="SSF47413">
    <property type="entry name" value="lambda repressor-like DNA-binding domains"/>
    <property type="match status" value="1"/>
</dbReference>
<evidence type="ECO:0000313" key="3">
    <source>
        <dbReference type="Proteomes" id="UP001327093"/>
    </source>
</evidence>
<reference evidence="2 3" key="1">
    <citation type="submission" date="2023-10" db="EMBL/GenBank/DDBJ databases">
        <title>Saccharopolyspora sp. nov., isolated from mangrove soil.</title>
        <authorList>
            <person name="Lu Y."/>
            <person name="Liu W."/>
        </authorList>
    </citation>
    <scope>NUCLEOTIDE SEQUENCE [LARGE SCALE GENOMIC DNA]</scope>
    <source>
        <strain evidence="2 3">S2-29</strain>
    </source>
</reference>
<dbReference type="InterPro" id="IPR010982">
    <property type="entry name" value="Lambda_DNA-bd_dom_sf"/>
</dbReference>
<dbReference type="Gene3D" id="1.10.260.40">
    <property type="entry name" value="lambda repressor-like DNA-binding domains"/>
    <property type="match status" value="1"/>
</dbReference>
<proteinExistence type="predicted"/>
<dbReference type="Proteomes" id="UP001327093">
    <property type="component" value="Unassembled WGS sequence"/>
</dbReference>
<comment type="caution">
    <text evidence="2">The sequence shown here is derived from an EMBL/GenBank/DDBJ whole genome shotgun (WGS) entry which is preliminary data.</text>
</comment>
<dbReference type="SMART" id="SM00530">
    <property type="entry name" value="HTH_XRE"/>
    <property type="match status" value="1"/>
</dbReference>
<evidence type="ECO:0000313" key="2">
    <source>
        <dbReference type="EMBL" id="MEB3367264.1"/>
    </source>
</evidence>
<keyword evidence="3" id="KW-1185">Reference proteome</keyword>
<dbReference type="CDD" id="cd00093">
    <property type="entry name" value="HTH_XRE"/>
    <property type="match status" value="1"/>
</dbReference>
<organism evidence="2 3">
    <name type="scientific">Saccharopolyspora mangrovi</name>
    <dbReference type="NCBI Taxonomy" id="3082379"/>
    <lineage>
        <taxon>Bacteria</taxon>
        <taxon>Bacillati</taxon>
        <taxon>Actinomycetota</taxon>
        <taxon>Actinomycetes</taxon>
        <taxon>Pseudonocardiales</taxon>
        <taxon>Pseudonocardiaceae</taxon>
        <taxon>Saccharopolyspora</taxon>
    </lineage>
</organism>
<name>A0ABU6A710_9PSEU</name>
<dbReference type="Pfam" id="PF13560">
    <property type="entry name" value="HTH_31"/>
    <property type="match status" value="1"/>
</dbReference>
<dbReference type="EMBL" id="JAWLNX010000004">
    <property type="protein sequence ID" value="MEB3367264.1"/>
    <property type="molecule type" value="Genomic_DNA"/>
</dbReference>
<evidence type="ECO:0000259" key="1">
    <source>
        <dbReference type="PROSITE" id="PS50943"/>
    </source>
</evidence>
<dbReference type="RefSeq" id="WP_324264819.1">
    <property type="nucleotide sequence ID" value="NZ_JAWLNX010000004.1"/>
</dbReference>
<gene>
    <name evidence="2" type="ORF">R4I43_07590</name>
</gene>
<dbReference type="PROSITE" id="PS50943">
    <property type="entry name" value="HTH_CROC1"/>
    <property type="match status" value="1"/>
</dbReference>
<dbReference type="InterPro" id="IPR001387">
    <property type="entry name" value="Cro/C1-type_HTH"/>
</dbReference>
<accession>A0ABU6A710</accession>
<feature type="domain" description="HTH cro/C1-type" evidence="1">
    <location>
        <begin position="14"/>
        <end position="69"/>
    </location>
</feature>
<protein>
    <submittedName>
        <fullName evidence="2">Helix-turn-helix transcriptional regulator</fullName>
    </submittedName>
</protein>